<dbReference type="AlphaFoldDB" id="A0A4Q0U9H3"/>
<comment type="caution">
    <text evidence="1">The sequence shown here is derived from an EMBL/GenBank/DDBJ whole genome shotgun (WGS) entry which is preliminary data.</text>
</comment>
<dbReference type="SUPFAM" id="SSF49464">
    <property type="entry name" value="Carboxypeptidase regulatory domain-like"/>
    <property type="match status" value="1"/>
</dbReference>
<reference evidence="1" key="1">
    <citation type="journal article" date="2021" name="PeerJ">
        <title>Extensive microbial diversity within the chicken gut microbiome revealed by metagenomics and culture.</title>
        <authorList>
            <person name="Gilroy R."/>
            <person name="Ravi A."/>
            <person name="Getino M."/>
            <person name="Pursley I."/>
            <person name="Horton D.L."/>
            <person name="Alikhan N.F."/>
            <person name="Baker D."/>
            <person name="Gharbi K."/>
            <person name="Hall N."/>
            <person name="Watson M."/>
            <person name="Adriaenssens E.M."/>
            <person name="Foster-Nyarko E."/>
            <person name="Jarju S."/>
            <person name="Secka A."/>
            <person name="Antonio M."/>
            <person name="Oren A."/>
            <person name="Chaudhuri R.R."/>
            <person name="La Ragione R."/>
            <person name="Hildebrand F."/>
            <person name="Pallen M.J."/>
        </authorList>
    </citation>
    <scope>NUCLEOTIDE SEQUENCE</scope>
    <source>
        <strain evidence="1">4100</strain>
    </source>
</reference>
<keyword evidence="1" id="KW-0675">Receptor</keyword>
<proteinExistence type="predicted"/>
<organism evidence="1 2">
    <name type="scientific">Candidatus Amulumruptor caecigallinarius</name>
    <dbReference type="NCBI Taxonomy" id="2109911"/>
    <lineage>
        <taxon>Bacteria</taxon>
        <taxon>Pseudomonadati</taxon>
        <taxon>Bacteroidota</taxon>
        <taxon>Bacteroidia</taxon>
        <taxon>Bacteroidales</taxon>
        <taxon>Muribaculaceae</taxon>
        <taxon>Candidatus Amulumruptor</taxon>
    </lineage>
</organism>
<dbReference type="SUPFAM" id="SSF56935">
    <property type="entry name" value="Porins"/>
    <property type="match status" value="1"/>
</dbReference>
<dbReference type="InterPro" id="IPR008969">
    <property type="entry name" value="CarboxyPept-like_regulatory"/>
</dbReference>
<dbReference type="Proteomes" id="UP000711407">
    <property type="component" value="Unassembled WGS sequence"/>
</dbReference>
<evidence type="ECO:0000313" key="1">
    <source>
        <dbReference type="EMBL" id="HJE38718.1"/>
    </source>
</evidence>
<protein>
    <submittedName>
        <fullName evidence="1">TonB-dependent receptor</fullName>
    </submittedName>
</protein>
<reference evidence="1" key="2">
    <citation type="submission" date="2021-09" db="EMBL/GenBank/DDBJ databases">
        <authorList>
            <person name="Gilroy R."/>
        </authorList>
    </citation>
    <scope>NUCLEOTIDE SEQUENCE</scope>
    <source>
        <strain evidence="1">4100</strain>
    </source>
</reference>
<dbReference type="EMBL" id="DYXT01000019">
    <property type="protein sequence ID" value="HJE38718.1"/>
    <property type="molecule type" value="Genomic_DNA"/>
</dbReference>
<name>A0A4Q0U9H3_9BACT</name>
<evidence type="ECO:0000313" key="2">
    <source>
        <dbReference type="Proteomes" id="UP000711407"/>
    </source>
</evidence>
<sequence>MKKLHYIASALVVSLGYLTASASAIIVKVTDADGEAIPYASICARTIPSDKNYRSITDCDGLFRITSENTDSIEINVKSLGMAPHNSKYPCSDDTVSITLYEDAVTLSEVVVKGSSYGVVERGDTLSFNPERFSDGSEHNIGDVIKKMPGMSVDEFGNVSFQGQKVDKVLVDGRDVLTSPESFINTLPSDFASQIELIGNYSEGSPSETYMTDSRNALNLKRPPQKNQNSINLAAGGGICSKYQSENSAMRLTPTQATSGIVNANNTGRPLFSMMDWLRSSGTLQGVMNAGEARLSLSTDEREMLFPPVNEDSRDAALANFTYTYDQEEHYRLNANGIFYFTDSHGQSQAIQEYIGSKLTNYQNNYITRHNRFGTLNISNHLKGDNQWSLRSKTSMSIGHNYNTSLLSNSYNQILLNSSDETSARPFSVTQSVNFERRNAYGIFFTEANATYKSSEIHSFGDSYDNSHRLISASAEISGGWLLSRPNWHGNTLKLSARLTYKYTCEKNEGFQNTSVSTTWPGLYVGAMKNKGLLRYAIGADLFFPITHVEAITTIKNPTMLFQPKIMGEIWFSRQHRLQVKAMLTNDVNDIEKLSSNPWQASSLQRKLSSNMTRPICRTFDASLTYRNMRLFDRLTMLGVAAFKSIRNDGLCNVSNDGLLQTSIYGDGGGQDIFMSQILVNKGLGRLPIDLKLSSKFNWTSLSVSSFNQLGKLITSEPTVTLGFTTRFQNFPANFDCSVYSSWLHQHLSYSDMKSTTTQWGASIKTTFSKNRWNLSLTAKYDCAYDGINNLRFPDLDADVRYKFGSRHEWEVSVTAQNLLHLRNYQWDSSSVTPIMAAYTTYRRLPGYLLCSLSWHL</sequence>
<gene>
    <name evidence="1" type="ORF">K8V47_03010</name>
</gene>
<accession>A0A4Q0U9H3</accession>